<dbReference type="InterPro" id="IPR000276">
    <property type="entry name" value="GPCR_Rhodpsn"/>
</dbReference>
<comment type="caution">
    <text evidence="14">Lacks conserved residue(s) required for the propagation of feature annotation.</text>
</comment>
<evidence type="ECO:0000256" key="1">
    <source>
        <dbReference type="ARBA" id="ARBA00004651"/>
    </source>
</evidence>
<evidence type="ECO:0000256" key="3">
    <source>
        <dbReference type="ARBA" id="ARBA00022614"/>
    </source>
</evidence>
<feature type="transmembrane region" description="Helical" evidence="16">
    <location>
        <begin position="730"/>
        <end position="755"/>
    </location>
</feature>
<dbReference type="PROSITE" id="PS50068">
    <property type="entry name" value="LDLRA_2"/>
    <property type="match status" value="2"/>
</dbReference>
<evidence type="ECO:0000256" key="8">
    <source>
        <dbReference type="ARBA" id="ARBA00023040"/>
    </source>
</evidence>
<protein>
    <submittedName>
        <fullName evidence="19">Relaxin-like gonad stimulating peptide receptor</fullName>
    </submittedName>
</protein>
<evidence type="ECO:0000259" key="18">
    <source>
        <dbReference type="PROSITE" id="PS50262"/>
    </source>
</evidence>
<dbReference type="GO" id="GO:0008528">
    <property type="term" value="F:G protein-coupled peptide receptor activity"/>
    <property type="evidence" value="ECO:0007669"/>
    <property type="project" value="TreeGrafter"/>
</dbReference>
<dbReference type="InterPro" id="IPR003591">
    <property type="entry name" value="Leu-rich_rpt_typical-subtyp"/>
</dbReference>
<evidence type="ECO:0000256" key="4">
    <source>
        <dbReference type="ARBA" id="ARBA00022692"/>
    </source>
</evidence>
<dbReference type="SUPFAM" id="SSF57424">
    <property type="entry name" value="LDL receptor-like module"/>
    <property type="match status" value="2"/>
</dbReference>
<dbReference type="Pfam" id="PF00001">
    <property type="entry name" value="7tm_1"/>
    <property type="match status" value="1"/>
</dbReference>
<feature type="transmembrane region" description="Helical" evidence="16">
    <location>
        <begin position="590"/>
        <end position="616"/>
    </location>
</feature>
<dbReference type="PROSITE" id="PS00237">
    <property type="entry name" value="G_PROTEIN_RECEP_F1_1"/>
    <property type="match status" value="1"/>
</dbReference>
<feature type="transmembrane region" description="Helical" evidence="16">
    <location>
        <begin position="808"/>
        <end position="828"/>
    </location>
</feature>
<feature type="transmembrane region" description="Helical" evidence="16">
    <location>
        <begin position="776"/>
        <end position="802"/>
    </location>
</feature>
<dbReference type="SMART" id="SM00369">
    <property type="entry name" value="LRR_TYP"/>
    <property type="match status" value="8"/>
</dbReference>
<feature type="chain" id="PRO_5028801351" evidence="17">
    <location>
        <begin position="20"/>
        <end position="947"/>
    </location>
</feature>
<keyword evidence="10 14" id="KW-1015">Disulfide bond</keyword>
<accession>A0A7G1HMC2</accession>
<dbReference type="Gene3D" id="4.10.400.10">
    <property type="entry name" value="Low-density Lipoprotein Receptor"/>
    <property type="match status" value="2"/>
</dbReference>
<dbReference type="EMBL" id="LC567883">
    <property type="protein sequence ID" value="BCI50701.1"/>
    <property type="molecule type" value="mRNA"/>
</dbReference>
<dbReference type="PROSITE" id="PS01209">
    <property type="entry name" value="LDLRA_1"/>
    <property type="match status" value="2"/>
</dbReference>
<dbReference type="GO" id="GO:0009755">
    <property type="term" value="P:hormone-mediated signaling pathway"/>
    <property type="evidence" value="ECO:0007669"/>
    <property type="project" value="TreeGrafter"/>
</dbReference>
<dbReference type="SMART" id="SM00192">
    <property type="entry name" value="LDLa"/>
    <property type="match status" value="2"/>
</dbReference>
<evidence type="ECO:0000256" key="9">
    <source>
        <dbReference type="ARBA" id="ARBA00023136"/>
    </source>
</evidence>
<evidence type="ECO:0000256" key="5">
    <source>
        <dbReference type="ARBA" id="ARBA00022729"/>
    </source>
</evidence>
<keyword evidence="4 16" id="KW-0812">Transmembrane</keyword>
<evidence type="ECO:0000256" key="14">
    <source>
        <dbReference type="PROSITE-ProRule" id="PRU00124"/>
    </source>
</evidence>
<dbReference type="Gene3D" id="3.80.10.10">
    <property type="entry name" value="Ribonuclease Inhibitor"/>
    <property type="match status" value="1"/>
</dbReference>
<dbReference type="AlphaFoldDB" id="A0A7G1HMC2"/>
<comment type="subcellular location">
    <subcellularLocation>
        <location evidence="1">Cell membrane</location>
        <topology evidence="1">Multi-pass membrane protein</topology>
    </subcellularLocation>
</comment>
<name>A0A7G1HMC2_PATPE</name>
<dbReference type="InterPro" id="IPR023415">
    <property type="entry name" value="LDLR_class-A_CS"/>
</dbReference>
<dbReference type="SUPFAM" id="SSF81321">
    <property type="entry name" value="Family A G protein-coupled receptor-like"/>
    <property type="match status" value="1"/>
</dbReference>
<feature type="transmembrane region" description="Helical" evidence="16">
    <location>
        <begin position="559"/>
        <end position="578"/>
    </location>
</feature>
<dbReference type="CDD" id="cd00112">
    <property type="entry name" value="LDLa"/>
    <property type="match status" value="2"/>
</dbReference>
<dbReference type="InterPro" id="IPR032675">
    <property type="entry name" value="LRR_dom_sf"/>
</dbReference>
<feature type="signal peptide" evidence="17">
    <location>
        <begin position="1"/>
        <end position="19"/>
    </location>
</feature>
<dbReference type="PROSITE" id="PS51450">
    <property type="entry name" value="LRR"/>
    <property type="match status" value="1"/>
</dbReference>
<dbReference type="PANTHER" id="PTHR24372:SF77">
    <property type="entry name" value="G-PROTEIN COUPLED RECEPTORS FAMILY 1 PROFILE DOMAIN-CONTAINING PROTEIN"/>
    <property type="match status" value="1"/>
</dbReference>
<dbReference type="FunFam" id="3.80.10.10:FF:000770">
    <property type="entry name" value="Uncharacterized protein"/>
    <property type="match status" value="1"/>
</dbReference>
<dbReference type="InterPro" id="IPR002131">
    <property type="entry name" value="Gphrmn_rcpt_fam"/>
</dbReference>
<keyword evidence="2" id="KW-1003">Cell membrane</keyword>
<dbReference type="InterPro" id="IPR002172">
    <property type="entry name" value="LDrepeatLR_classA_rpt"/>
</dbReference>
<dbReference type="GO" id="GO:0016500">
    <property type="term" value="F:protein-hormone receptor activity"/>
    <property type="evidence" value="ECO:0007669"/>
    <property type="project" value="InterPro"/>
</dbReference>
<keyword evidence="11 19" id="KW-0675">Receptor</keyword>
<evidence type="ECO:0000256" key="11">
    <source>
        <dbReference type="ARBA" id="ARBA00023170"/>
    </source>
</evidence>
<evidence type="ECO:0000256" key="10">
    <source>
        <dbReference type="ARBA" id="ARBA00023157"/>
    </source>
</evidence>
<evidence type="ECO:0000256" key="12">
    <source>
        <dbReference type="ARBA" id="ARBA00023180"/>
    </source>
</evidence>
<dbReference type="Gene3D" id="1.20.1070.10">
    <property type="entry name" value="Rhodopsin 7-helix transmembrane proteins"/>
    <property type="match status" value="1"/>
</dbReference>
<dbReference type="PROSITE" id="PS50262">
    <property type="entry name" value="G_PROTEIN_RECEP_F1_2"/>
    <property type="match status" value="1"/>
</dbReference>
<dbReference type="PRINTS" id="PR00237">
    <property type="entry name" value="GPCRRHODOPSN"/>
</dbReference>
<proteinExistence type="evidence at transcript level"/>
<evidence type="ECO:0000313" key="19">
    <source>
        <dbReference type="EMBL" id="BCI50701.1"/>
    </source>
</evidence>
<dbReference type="GO" id="GO:0007189">
    <property type="term" value="P:adenylate cyclase-activating G protein-coupled receptor signaling pathway"/>
    <property type="evidence" value="ECO:0007669"/>
    <property type="project" value="TreeGrafter"/>
</dbReference>
<dbReference type="PANTHER" id="PTHR24372">
    <property type="entry name" value="GLYCOPROTEIN HORMONE RECEPTOR"/>
    <property type="match status" value="1"/>
</dbReference>
<sequence length="947" mass="106375">MHKLRNALRMLLILHVCAARRVKQDSALRHLQRRTVDAHKHCGEDFPCLNSTQCVPQDAICDGKPDCDNGSDEWEMEECRDLNLAKMWDDFFGTKDESGEEEEDDVNQGLSPDPLPQRWFDAHGHCGEDFPCINSTQCVPQEAICNGEPDCDNGSDEWELEECRDWNLAKMWDDFFGNKAEDEDVRREIPCEKGTFPESCDCFVEIEETRTDLPSLASPFNATGDASMGAGVDGVGTETNVTDGVPYGLGVQGVVVGVKLDCSARQLTEFPRNLPNKTISLDLSDNKITSLTKKDMEHLTHLRQLLLSRNKLQNVEEGTFESLTDLQTLRMIACDLEDVPPRMFATQNLLVTLDLSYNILTRLVRGSLFGLHNLEYLDIRGNRLAEIETGVFKDSSRIYFMHISQNRLSSIPAELFRPLRDLRSLNIHRNDISSIESGSFSTNTKLIDLNLGDNKLTEIKRGLFHNLTSAITLSLRNNSIRHFEKDAFAGMNNLQTLKLNKNPFTSVPIGIFDKLRSLKAIYFDHFSLCGYAPHVRLCMPKSDGISTAENLLANNLLRFAVWFVALVASLGNAFVLLARCFVKEDKKTHSFFIMNLAVADLLMGLYLLIIGIHDVIFRGVYILHDLAWRTSSVCKLSGFLSLLSSEVSIMTLTVITMDRFLSIVHPFRFKNRSLVHARLLMVLLWLLGVALATIPLLHTEYFGEFYYGGNGVCLPLQIDQPFANGWQFSLVIFVVFNLVAFAFISYAYLMMFVTIRRSNLAMRSTKKNQDWALVKRFTLIVATDFVCWMPIIIVKFVALGGVSVSNSVYAWFAIFVLPINSALNPILYTMTTVLFKQKVLAPLGIVRAKRKKGYLTGISVDDTSTMSKNSGTRLSIISTKSRGGSVNGRFSSHKKLKNFDSLDSSDESVICTATKTTSTKKRAVMTVEYHQLPVSDSDERPLASTVT</sequence>
<keyword evidence="8" id="KW-0297">G-protein coupled receptor</keyword>
<evidence type="ECO:0000256" key="17">
    <source>
        <dbReference type="SAM" id="SignalP"/>
    </source>
</evidence>
<feature type="disulfide bond" evidence="14">
    <location>
        <begin position="42"/>
        <end position="54"/>
    </location>
</feature>
<feature type="region of interest" description="Disordered" evidence="15">
    <location>
        <begin position="94"/>
        <end position="113"/>
    </location>
</feature>
<dbReference type="SUPFAM" id="SSF52058">
    <property type="entry name" value="L domain-like"/>
    <property type="match status" value="1"/>
</dbReference>
<gene>
    <name evidence="19" type="primary">PpeRGPR</name>
</gene>
<evidence type="ECO:0000256" key="16">
    <source>
        <dbReference type="SAM" id="Phobius"/>
    </source>
</evidence>
<keyword evidence="7 16" id="KW-1133">Transmembrane helix</keyword>
<keyword evidence="9 16" id="KW-0472">Membrane</keyword>
<keyword evidence="3" id="KW-0433">Leucine-rich repeat</keyword>
<dbReference type="FunFam" id="3.80.10.10:FF:001164">
    <property type="entry name" value="GH01279p"/>
    <property type="match status" value="1"/>
</dbReference>
<keyword evidence="13" id="KW-0807">Transducer</keyword>
<keyword evidence="12" id="KW-0325">Glycoprotein</keyword>
<keyword evidence="6" id="KW-0677">Repeat</keyword>
<feature type="domain" description="G-protein coupled receptors family 1 profile" evidence="18">
    <location>
        <begin position="571"/>
        <end position="828"/>
    </location>
</feature>
<organism evidence="19">
    <name type="scientific">Patiria pectinifera</name>
    <name type="common">Starfish</name>
    <name type="synonym">Asterina pectinifera</name>
    <dbReference type="NCBI Taxonomy" id="7594"/>
    <lineage>
        <taxon>Eukaryota</taxon>
        <taxon>Metazoa</taxon>
        <taxon>Echinodermata</taxon>
        <taxon>Eleutherozoa</taxon>
        <taxon>Asterozoa</taxon>
        <taxon>Asteroidea</taxon>
        <taxon>Valvatacea</taxon>
        <taxon>Valvatida</taxon>
        <taxon>Asterinidae</taxon>
        <taxon>Patiria</taxon>
    </lineage>
</organism>
<dbReference type="GO" id="GO:0005886">
    <property type="term" value="C:plasma membrane"/>
    <property type="evidence" value="ECO:0007669"/>
    <property type="project" value="UniProtKB-SubCell"/>
</dbReference>
<keyword evidence="5 17" id="KW-0732">Signal</keyword>
<dbReference type="FunFam" id="1.20.1070.10:FF:000023">
    <property type="entry name" value="Relaxin family peptide receptor 1"/>
    <property type="match status" value="1"/>
</dbReference>
<reference evidence="19" key="1">
    <citation type="submission" date="2020-07" db="EMBL/GenBank/DDBJ databases">
        <title>A novel G-protein coupled receptor for starfish gonadotropic hormone, relaxin-like gonad-stimulating peptide.</title>
        <authorList>
            <person name="Mita M."/>
            <person name="Matsubara S."/>
            <person name="Osugi T."/>
            <person name="Shiraishi A."/>
            <person name="Wada A."/>
            <person name="Nagahama Y."/>
            <person name="Satake H."/>
        </authorList>
    </citation>
    <scope>NUCLEOTIDE SEQUENCE</scope>
    <source>
        <tissue evidence="19">Ovarian follicle cell</tissue>
    </source>
</reference>
<evidence type="ECO:0000256" key="6">
    <source>
        <dbReference type="ARBA" id="ARBA00022737"/>
    </source>
</evidence>
<feature type="disulfide bond" evidence="14">
    <location>
        <begin position="126"/>
        <end position="138"/>
    </location>
</feature>
<evidence type="ECO:0000256" key="13">
    <source>
        <dbReference type="ARBA" id="ARBA00023224"/>
    </source>
</evidence>
<dbReference type="InterPro" id="IPR017452">
    <property type="entry name" value="GPCR_Rhodpsn_7TM"/>
</dbReference>
<evidence type="ECO:0000256" key="15">
    <source>
        <dbReference type="SAM" id="MobiDB-lite"/>
    </source>
</evidence>
<dbReference type="InterPro" id="IPR001611">
    <property type="entry name" value="Leu-rich_rpt"/>
</dbReference>
<feature type="transmembrane region" description="Helical" evidence="16">
    <location>
        <begin position="636"/>
        <end position="656"/>
    </location>
</feature>
<dbReference type="PRINTS" id="PR00373">
    <property type="entry name" value="GLYCHORMONER"/>
</dbReference>
<feature type="transmembrane region" description="Helical" evidence="16">
    <location>
        <begin position="677"/>
        <end position="697"/>
    </location>
</feature>
<dbReference type="Pfam" id="PF13855">
    <property type="entry name" value="LRR_8"/>
    <property type="match status" value="3"/>
</dbReference>
<dbReference type="CDD" id="cd15137">
    <property type="entry name" value="7tmA_Relaxin_R"/>
    <property type="match status" value="1"/>
</dbReference>
<evidence type="ECO:0000256" key="2">
    <source>
        <dbReference type="ARBA" id="ARBA00022475"/>
    </source>
</evidence>
<evidence type="ECO:0000256" key="7">
    <source>
        <dbReference type="ARBA" id="ARBA00022989"/>
    </source>
</evidence>
<dbReference type="Pfam" id="PF00057">
    <property type="entry name" value="Ldl_recept_a"/>
    <property type="match status" value="2"/>
</dbReference>
<dbReference type="InterPro" id="IPR036055">
    <property type="entry name" value="LDL_receptor-like_sf"/>
</dbReference>